<dbReference type="GO" id="GO:0006508">
    <property type="term" value="P:proteolysis"/>
    <property type="evidence" value="ECO:0007669"/>
    <property type="project" value="UniProtKB-KW"/>
</dbReference>
<evidence type="ECO:0000313" key="8">
    <source>
        <dbReference type="Proteomes" id="UP000186218"/>
    </source>
</evidence>
<dbReference type="STRING" id="1344003.SAMN05445060_2734"/>
<dbReference type="GO" id="GO:0008233">
    <property type="term" value="F:peptidase activity"/>
    <property type="evidence" value="ECO:0007669"/>
    <property type="project" value="UniProtKB-KW"/>
</dbReference>
<keyword evidence="4" id="KW-0175">Coiled coil</keyword>
<keyword evidence="8" id="KW-1185">Reference proteome</keyword>
<feature type="compositionally biased region" description="Basic and acidic residues" evidence="5">
    <location>
        <begin position="239"/>
        <end position="301"/>
    </location>
</feature>
<dbReference type="EMBL" id="FTNT01000008">
    <property type="protein sequence ID" value="SIS11445.1"/>
    <property type="molecule type" value="Genomic_DNA"/>
</dbReference>
<dbReference type="OrthoDB" id="8444243at2"/>
<dbReference type="Pfam" id="PF04586">
    <property type="entry name" value="Peptidase_S78"/>
    <property type="match status" value="1"/>
</dbReference>
<evidence type="ECO:0000256" key="3">
    <source>
        <dbReference type="ARBA" id="ARBA00022801"/>
    </source>
</evidence>
<organism evidence="7 8">
    <name type="scientific">Williamsia sterculiae</name>
    <dbReference type="NCBI Taxonomy" id="1344003"/>
    <lineage>
        <taxon>Bacteria</taxon>
        <taxon>Bacillati</taxon>
        <taxon>Actinomycetota</taxon>
        <taxon>Actinomycetes</taxon>
        <taxon>Mycobacteriales</taxon>
        <taxon>Nocardiaceae</taxon>
        <taxon>Williamsia</taxon>
    </lineage>
</organism>
<protein>
    <submittedName>
        <fullName evidence="7">Phage prohead protease, HK97 family</fullName>
    </submittedName>
</protein>
<dbReference type="Proteomes" id="UP000186218">
    <property type="component" value="Unassembled WGS sequence"/>
</dbReference>
<feature type="domain" description="Prohead serine protease" evidence="6">
    <location>
        <begin position="38"/>
        <end position="154"/>
    </location>
</feature>
<feature type="coiled-coil region" evidence="4">
    <location>
        <begin position="164"/>
        <end position="191"/>
    </location>
</feature>
<evidence type="ECO:0000259" key="6">
    <source>
        <dbReference type="Pfam" id="PF04586"/>
    </source>
</evidence>
<keyword evidence="1" id="KW-1188">Viral release from host cell</keyword>
<evidence type="ECO:0000256" key="1">
    <source>
        <dbReference type="ARBA" id="ARBA00022612"/>
    </source>
</evidence>
<dbReference type="RefSeq" id="WP_076480432.1">
    <property type="nucleotide sequence ID" value="NZ_FTNT01000008.1"/>
</dbReference>
<accession>A0A1N7GFQ5</accession>
<reference evidence="7 8" key="1">
    <citation type="submission" date="2017-01" db="EMBL/GenBank/DDBJ databases">
        <authorList>
            <person name="Mah S.A."/>
            <person name="Swanson W.J."/>
            <person name="Moy G.W."/>
            <person name="Vacquier V.D."/>
        </authorList>
    </citation>
    <scope>NUCLEOTIDE SEQUENCE [LARGE SCALE GENOMIC DNA]</scope>
    <source>
        <strain evidence="7 8">CPCC 203464</strain>
    </source>
</reference>
<gene>
    <name evidence="7" type="ORF">SAMN05445060_2734</name>
</gene>
<feature type="region of interest" description="Disordered" evidence="5">
    <location>
        <begin position="239"/>
        <end position="336"/>
    </location>
</feature>
<dbReference type="InterPro" id="IPR054613">
    <property type="entry name" value="Peptidase_S78_dom"/>
</dbReference>
<feature type="compositionally biased region" description="Acidic residues" evidence="5">
    <location>
        <begin position="308"/>
        <end position="320"/>
    </location>
</feature>
<keyword evidence="2 7" id="KW-0645">Protease</keyword>
<evidence type="ECO:0000256" key="4">
    <source>
        <dbReference type="SAM" id="Coils"/>
    </source>
</evidence>
<keyword evidence="3" id="KW-0378">Hydrolase</keyword>
<name>A0A1N7GFQ5_9NOCA</name>
<sequence>MSKTQNKRLKLFNLDIKSVDEEKRQITFCFSDDKEDRQGEVVDQASWQTDNYMANPVILWGHDPSEPENVLGQGVKLDLNNNGRSYITAQFDDDDVNPRAGMIFKQLLRRTLRCVSAGFINHSWEVEEDVPILRDNELLEVSIVPIPANPRAIALALKDGGLTTKDARWMMDSMRKEADQLEAQLKHDNNESGESMDELKTQIAALTDTIGKIAESVNSVSEQNAAIVAKFEADEAARAEAEKQATEKAEADAKAAAEKEAADKAEADKKAAEEKAEAERVAAEEAEKKRLEEEEAAKGGSDDQPGADTDEFDEDAELTDEEKAQIDRELEEALAN</sequence>
<evidence type="ECO:0000256" key="5">
    <source>
        <dbReference type="SAM" id="MobiDB-lite"/>
    </source>
</evidence>
<evidence type="ECO:0000313" key="7">
    <source>
        <dbReference type="EMBL" id="SIS11445.1"/>
    </source>
</evidence>
<dbReference type="AlphaFoldDB" id="A0A1N7GFQ5"/>
<proteinExistence type="predicted"/>
<evidence type="ECO:0000256" key="2">
    <source>
        <dbReference type="ARBA" id="ARBA00022670"/>
    </source>
</evidence>